<gene>
    <name evidence="5" type="primary">LOC112279988</name>
    <name evidence="4" type="ORF">PHYPA_004134</name>
</gene>
<feature type="compositionally biased region" description="Basic and acidic residues" evidence="2">
    <location>
        <begin position="91"/>
        <end position="117"/>
    </location>
</feature>
<dbReference type="KEGG" id="ppp:112279988"/>
<dbReference type="PANTHER" id="PTHR22814">
    <property type="entry name" value="COPPER TRANSPORT PROTEIN ATOX1-RELATED"/>
    <property type="match status" value="1"/>
</dbReference>
<name>A0A2K1KTN8_PHYPA</name>
<dbReference type="SUPFAM" id="SSF55008">
    <property type="entry name" value="HMA, heavy metal-associated domain"/>
    <property type="match status" value="1"/>
</dbReference>
<dbReference type="PaxDb" id="3218-PP1S140_15V6.1"/>
<evidence type="ECO:0000313" key="4">
    <source>
        <dbReference type="EMBL" id="PNR57141.1"/>
    </source>
</evidence>
<organism evidence="4">
    <name type="scientific">Physcomitrium patens</name>
    <name type="common">Spreading-leaved earth moss</name>
    <name type="synonym">Physcomitrella patens</name>
    <dbReference type="NCBI Taxonomy" id="3218"/>
    <lineage>
        <taxon>Eukaryota</taxon>
        <taxon>Viridiplantae</taxon>
        <taxon>Streptophyta</taxon>
        <taxon>Embryophyta</taxon>
        <taxon>Bryophyta</taxon>
        <taxon>Bryophytina</taxon>
        <taxon>Bryopsida</taxon>
        <taxon>Funariidae</taxon>
        <taxon>Funariales</taxon>
        <taxon>Funariaceae</taxon>
        <taxon>Physcomitrium</taxon>
    </lineage>
</organism>
<dbReference type="GO" id="GO:0046872">
    <property type="term" value="F:metal ion binding"/>
    <property type="evidence" value="ECO:0007669"/>
    <property type="project" value="UniProtKB-KW"/>
</dbReference>
<evidence type="ECO:0000259" key="3">
    <source>
        <dbReference type="PROSITE" id="PS50846"/>
    </source>
</evidence>
<dbReference type="Gene3D" id="3.30.70.100">
    <property type="match status" value="1"/>
</dbReference>
<dbReference type="EnsemblPlants" id="Pp3c3_8280V3.2">
    <property type="protein sequence ID" value="Pp3c3_8280V3.2"/>
    <property type="gene ID" value="Pp3c3_8280"/>
</dbReference>
<evidence type="ECO:0000256" key="1">
    <source>
        <dbReference type="ARBA" id="ARBA00022723"/>
    </source>
</evidence>
<reference evidence="4 6" key="2">
    <citation type="journal article" date="2018" name="Plant J.">
        <title>The Physcomitrella patens chromosome-scale assembly reveals moss genome structure and evolution.</title>
        <authorList>
            <person name="Lang D."/>
            <person name="Ullrich K.K."/>
            <person name="Murat F."/>
            <person name="Fuchs J."/>
            <person name="Jenkins J."/>
            <person name="Haas F.B."/>
            <person name="Piednoel M."/>
            <person name="Gundlach H."/>
            <person name="Van Bel M."/>
            <person name="Meyberg R."/>
            <person name="Vives C."/>
            <person name="Morata J."/>
            <person name="Symeonidi A."/>
            <person name="Hiss M."/>
            <person name="Muchero W."/>
            <person name="Kamisugi Y."/>
            <person name="Saleh O."/>
            <person name="Blanc G."/>
            <person name="Decker E.L."/>
            <person name="van Gessel N."/>
            <person name="Grimwood J."/>
            <person name="Hayes R.D."/>
            <person name="Graham S.W."/>
            <person name="Gunter L.E."/>
            <person name="McDaniel S.F."/>
            <person name="Hoernstein S.N.W."/>
            <person name="Larsson A."/>
            <person name="Li F.W."/>
            <person name="Perroud P.F."/>
            <person name="Phillips J."/>
            <person name="Ranjan P."/>
            <person name="Rokshar D.S."/>
            <person name="Rothfels C.J."/>
            <person name="Schneider L."/>
            <person name="Shu S."/>
            <person name="Stevenson D.W."/>
            <person name="Thummler F."/>
            <person name="Tillich M."/>
            <person name="Villarreal Aguilar J.C."/>
            <person name="Widiez T."/>
            <person name="Wong G.K."/>
            <person name="Wymore A."/>
            <person name="Zhang Y."/>
            <person name="Zimmer A.D."/>
            <person name="Quatrano R.S."/>
            <person name="Mayer K.F.X."/>
            <person name="Goodstein D."/>
            <person name="Casacuberta J.M."/>
            <person name="Vandepoele K."/>
            <person name="Reski R."/>
            <person name="Cuming A.C."/>
            <person name="Tuskan G.A."/>
            <person name="Maumus F."/>
            <person name="Salse J."/>
            <person name="Schmutz J."/>
            <person name="Rensing S.A."/>
        </authorList>
    </citation>
    <scope>NUCLEOTIDE SEQUENCE [LARGE SCALE GENOMIC DNA]</scope>
    <source>
        <strain evidence="5 6">cv. Gransden 2004</strain>
    </source>
</reference>
<dbReference type="Proteomes" id="UP000006727">
    <property type="component" value="Chromosome 3"/>
</dbReference>
<evidence type="ECO:0000256" key="2">
    <source>
        <dbReference type="SAM" id="MobiDB-lite"/>
    </source>
</evidence>
<keyword evidence="6" id="KW-1185">Reference proteome</keyword>
<dbReference type="InterPro" id="IPR036163">
    <property type="entry name" value="HMA_dom_sf"/>
</dbReference>
<dbReference type="PANTHER" id="PTHR22814:SF336">
    <property type="entry name" value="HEAVY METAL-ASSOCIATED ISOPRENYLATED PLANT PROTEIN 23"/>
    <property type="match status" value="1"/>
</dbReference>
<evidence type="ECO:0000313" key="6">
    <source>
        <dbReference type="Proteomes" id="UP000006727"/>
    </source>
</evidence>
<protein>
    <recommendedName>
        <fullName evidence="3">HMA domain-containing protein</fullName>
    </recommendedName>
</protein>
<dbReference type="EnsemblPlants" id="Pp3c3_8280V3.1">
    <property type="protein sequence ID" value="Pp3c3_8280V3.1"/>
    <property type="gene ID" value="Pp3c3_8280"/>
</dbReference>
<keyword evidence="1" id="KW-0479">Metal-binding</keyword>
<evidence type="ECO:0000313" key="5">
    <source>
        <dbReference type="EnsemblPlants" id="Pp3c3_8280V3.1"/>
    </source>
</evidence>
<dbReference type="AlphaFoldDB" id="A0A2K1KTN8"/>
<dbReference type="PROSITE" id="PS50846">
    <property type="entry name" value="HMA_2"/>
    <property type="match status" value="1"/>
</dbReference>
<feature type="domain" description="HMA" evidence="3">
    <location>
        <begin position="117"/>
        <end position="183"/>
    </location>
</feature>
<dbReference type="Gramene" id="Pp3c3_8280V3.2">
    <property type="protein sequence ID" value="Pp3c3_8280V3.2"/>
    <property type="gene ID" value="Pp3c3_8280"/>
</dbReference>
<dbReference type="InterPro" id="IPR006121">
    <property type="entry name" value="HMA_dom"/>
</dbReference>
<dbReference type="RefSeq" id="XP_024370621.1">
    <property type="nucleotide sequence ID" value="XM_024514853.2"/>
</dbReference>
<dbReference type="EMBL" id="ABEU02000003">
    <property type="protein sequence ID" value="PNR57141.1"/>
    <property type="molecule type" value="Genomic_DNA"/>
</dbReference>
<dbReference type="GeneID" id="112279988"/>
<feature type="region of interest" description="Disordered" evidence="2">
    <location>
        <begin position="45"/>
        <end position="117"/>
    </location>
</feature>
<dbReference type="Gramene" id="Pp3c3_8280V3.1">
    <property type="protein sequence ID" value="Pp3c3_8280V3.1"/>
    <property type="gene ID" value="Pp3c3_8280"/>
</dbReference>
<reference evidence="5" key="3">
    <citation type="submission" date="2020-12" db="UniProtKB">
        <authorList>
            <consortium name="EnsemblPlants"/>
        </authorList>
    </citation>
    <scope>IDENTIFICATION</scope>
</reference>
<accession>A0A2K1KTN8</accession>
<dbReference type="Pfam" id="PF00403">
    <property type="entry name" value="HMA"/>
    <property type="match status" value="1"/>
</dbReference>
<proteinExistence type="predicted"/>
<reference evidence="4 6" key="1">
    <citation type="journal article" date="2008" name="Science">
        <title>The Physcomitrella genome reveals evolutionary insights into the conquest of land by plants.</title>
        <authorList>
            <person name="Rensing S."/>
            <person name="Lang D."/>
            <person name="Zimmer A."/>
            <person name="Terry A."/>
            <person name="Salamov A."/>
            <person name="Shapiro H."/>
            <person name="Nishiyama T."/>
            <person name="Perroud P.-F."/>
            <person name="Lindquist E."/>
            <person name="Kamisugi Y."/>
            <person name="Tanahashi T."/>
            <person name="Sakakibara K."/>
            <person name="Fujita T."/>
            <person name="Oishi K."/>
            <person name="Shin-I T."/>
            <person name="Kuroki Y."/>
            <person name="Toyoda A."/>
            <person name="Suzuki Y."/>
            <person name="Hashimoto A."/>
            <person name="Yamaguchi K."/>
            <person name="Sugano A."/>
            <person name="Kohara Y."/>
            <person name="Fujiyama A."/>
            <person name="Anterola A."/>
            <person name="Aoki S."/>
            <person name="Ashton N."/>
            <person name="Barbazuk W.B."/>
            <person name="Barker E."/>
            <person name="Bennetzen J."/>
            <person name="Bezanilla M."/>
            <person name="Blankenship R."/>
            <person name="Cho S.H."/>
            <person name="Dutcher S."/>
            <person name="Estelle M."/>
            <person name="Fawcett J.A."/>
            <person name="Gundlach H."/>
            <person name="Hanada K."/>
            <person name="Heyl A."/>
            <person name="Hicks K.A."/>
            <person name="Hugh J."/>
            <person name="Lohr M."/>
            <person name="Mayer K."/>
            <person name="Melkozernov A."/>
            <person name="Murata T."/>
            <person name="Nelson D."/>
            <person name="Pils B."/>
            <person name="Prigge M."/>
            <person name="Reiss B."/>
            <person name="Renner T."/>
            <person name="Rombauts S."/>
            <person name="Rushton P."/>
            <person name="Sanderfoot A."/>
            <person name="Schween G."/>
            <person name="Shiu S.-H."/>
            <person name="Stueber K."/>
            <person name="Theodoulou F.L."/>
            <person name="Tu H."/>
            <person name="Van de Peer Y."/>
            <person name="Verrier P.J."/>
            <person name="Waters E."/>
            <person name="Wood A."/>
            <person name="Yang L."/>
            <person name="Cove D."/>
            <person name="Cuming A."/>
            <person name="Hasebe M."/>
            <person name="Lucas S."/>
            <person name="Mishler D.B."/>
            <person name="Reski R."/>
            <person name="Grigoriev I."/>
            <person name="Quatrano R.S."/>
            <person name="Boore J.L."/>
        </authorList>
    </citation>
    <scope>NUCLEOTIDE SEQUENCE [LARGE SCALE GENOMIC DNA]</scope>
    <source>
        <strain evidence="5 6">cv. Gransden 2004</strain>
    </source>
</reference>
<feature type="compositionally biased region" description="Basic and acidic residues" evidence="2">
    <location>
        <begin position="45"/>
        <end position="82"/>
    </location>
</feature>
<sequence>MAMHYYSNWKPYMGVINSLQEDDSLLDWWFYPNKFYLPDVRAETVKVDGNGDGKGDGKGKGKGKGGEKSGDGGGDSKGKGGGENKGSSGDGKGDDKGDGKGKGKGKGGDQKQDNKGPKIMELQVDLCCEACGYKVKKKIMKLEDVQTVVVDVVEKRVTVKGTAKPEAVLKQAQKVKSAVMWPQKK</sequence>